<accession>A0A816DPR5</accession>
<keyword evidence="1" id="KW-1133">Transmembrane helix</keyword>
<reference evidence="2" key="1">
    <citation type="submission" date="2021-02" db="EMBL/GenBank/DDBJ databases">
        <authorList>
            <person name="Nowell W R."/>
        </authorList>
    </citation>
    <scope>NUCLEOTIDE SEQUENCE</scope>
</reference>
<feature type="transmembrane region" description="Helical" evidence="1">
    <location>
        <begin position="34"/>
        <end position="52"/>
    </location>
</feature>
<keyword evidence="1" id="KW-0812">Transmembrane</keyword>
<comment type="caution">
    <text evidence="2">The sequence shown here is derived from an EMBL/GenBank/DDBJ whole genome shotgun (WGS) entry which is preliminary data.</text>
</comment>
<evidence type="ECO:0000313" key="3">
    <source>
        <dbReference type="Proteomes" id="UP000663828"/>
    </source>
</evidence>
<feature type="transmembrane region" description="Helical" evidence="1">
    <location>
        <begin position="474"/>
        <end position="492"/>
    </location>
</feature>
<feature type="transmembrane region" description="Helical" evidence="1">
    <location>
        <begin position="921"/>
        <end position="941"/>
    </location>
</feature>
<feature type="transmembrane region" description="Helical" evidence="1">
    <location>
        <begin position="386"/>
        <end position="411"/>
    </location>
</feature>
<evidence type="ECO:0000313" key="2">
    <source>
        <dbReference type="EMBL" id="CAF1641592.1"/>
    </source>
</evidence>
<protein>
    <submittedName>
        <fullName evidence="2">Uncharacterized protein</fullName>
    </submittedName>
</protein>
<dbReference type="AlphaFoldDB" id="A0A816DPR5"/>
<organism evidence="2 3">
    <name type="scientific">Adineta ricciae</name>
    <name type="common">Rotifer</name>
    <dbReference type="NCBI Taxonomy" id="249248"/>
    <lineage>
        <taxon>Eukaryota</taxon>
        <taxon>Metazoa</taxon>
        <taxon>Spiralia</taxon>
        <taxon>Gnathifera</taxon>
        <taxon>Rotifera</taxon>
        <taxon>Eurotatoria</taxon>
        <taxon>Bdelloidea</taxon>
        <taxon>Adinetida</taxon>
        <taxon>Adinetidae</taxon>
        <taxon>Adineta</taxon>
    </lineage>
</organism>
<dbReference type="EMBL" id="CAJNOR010009144">
    <property type="protein sequence ID" value="CAF1641592.1"/>
    <property type="molecule type" value="Genomic_DNA"/>
</dbReference>
<feature type="non-terminal residue" evidence="2">
    <location>
        <position position="1155"/>
    </location>
</feature>
<gene>
    <name evidence="2" type="ORF">XAT740_LOCUS53406</name>
</gene>
<name>A0A816DPR5_ADIRI</name>
<proteinExistence type="predicted"/>
<keyword evidence="1" id="KW-0472">Membrane</keyword>
<feature type="transmembrane region" description="Helical" evidence="1">
    <location>
        <begin position="826"/>
        <end position="856"/>
    </location>
</feature>
<keyword evidence="3" id="KW-1185">Reference proteome</keyword>
<evidence type="ECO:0000256" key="1">
    <source>
        <dbReference type="SAM" id="Phobius"/>
    </source>
</evidence>
<sequence>MFARLGRFFIELNFFKRNVTDEYELRIQRWSTRLYIILLFIAMLILFVYTILQIDSIQITIDNPSLTTYTDLYEKYGNIKCPCTDIAITYRTFLTLSPTYHQVCSSDLVSDEWIQFLYDRRTTTFERVGDLRAIAFTHFQILQSLCNLSFNAINNSLETLYQSQLISDKLLNQDLFNAQVEADISIFQIITTSTFFRSLSFMRSFMPGNNLLNSLSTSYFLHVSFIDINSPYSVTLLYYIYGDSASETCNCINDIKCHQRGAFYNLNSSDINNQLNVTKVYVRTYIDGWKVGCWPLESLLSSTLQSFYNQIMFNTIVYNFNSSILINHFQALNVSIKSHFSPNDTIEFLVKQLFIEDWSKSFKYSSYFSQCRPKLCEYVINNRPKLIYIITSLLGFYGGLSTVLHFIIPYITRFLLKKPKQQSIVKTNEVTNANKSFYQWFEYICHRCININLYRSSLRITSNDIKQQIWSTRIYIGFLLFALIILTLYSSINMKTQIIQKDNPSLDVVQELEKTGYSLTCPCQDLSVNYKYLVELKPIYHQICSSVFVTSEWIEYLKNIMEFYGYITYNDFCFTGTFLFRLLSSLCLLSNETINNAILQFGQTQLITNELLQIDSFTNQINSAIEQFQFTLPNNFLRLNQLLRNITFINQFLTAQFTNFLITYYEDHESAMIKPILRINGLNSLASDGSYRCSCAFDTICKSNTFITQYNQTNIGNTNPYIVPNFYVKCFPIESLLASTLECFYDNNRCFDIINNISQNVISKNWTRLNFSLFSHFPINVTIEKLVENIFIESWSTTISYSSYFNKCQPIYCTYIMVQRRSLLEIITVITGLIGGLSKILKILSPYLISIVFNLIRRYRQTYLPRNINTNQKEHISVRNRAMKFGMDIWIKIKTLNFFEDEENPSLNENEIYIKQQSTRLYLILLIFIIIILMTYTSFIYRNKQITENISSSYYNYIKFQDKHKDISINCPCTKLSTIRSTFYDIKPIFHDICSSDFISYRWTYSLFTIYRNLVRLPINAFTFRGTAYRYFQSLAILCNLTKQAVADAQNLFLTTYVVSDQMLNPTIFYLSTNSTFKDFQLTLSNDFIHNLNMFRDLSQGNSLVSVYSTNWNLFLFNSTLDKKLYMTSQMYNGCDCAISSKCIQYSIPYFPGYY</sequence>
<dbReference type="Proteomes" id="UP000663828">
    <property type="component" value="Unassembled WGS sequence"/>
</dbReference>